<dbReference type="Proteomes" id="UP000072874">
    <property type="component" value="Chromosome 13"/>
</dbReference>
<protein>
    <submittedName>
        <fullName evidence="2">YIR protein</fullName>
    </submittedName>
</protein>
<dbReference type="InterPro" id="IPR006477">
    <property type="entry name" value="Yir_bir_cir"/>
</dbReference>
<dbReference type="VEuPathDB" id="PlasmoDB:Py17XNL_001302881"/>
<keyword evidence="1" id="KW-1133">Transmembrane helix</keyword>
<dbReference type="OMA" id="QNCDNEL"/>
<dbReference type="RefSeq" id="XP_022813455.1">
    <property type="nucleotide sequence ID" value="XM_022956960.1"/>
</dbReference>
<keyword evidence="1" id="KW-0472">Membrane</keyword>
<organism evidence="2 3">
    <name type="scientific">Plasmodium yoelii</name>
    <dbReference type="NCBI Taxonomy" id="5861"/>
    <lineage>
        <taxon>Eukaryota</taxon>
        <taxon>Sar</taxon>
        <taxon>Alveolata</taxon>
        <taxon>Apicomplexa</taxon>
        <taxon>Aconoidasida</taxon>
        <taxon>Haemosporida</taxon>
        <taxon>Plasmodiidae</taxon>
        <taxon>Plasmodium</taxon>
        <taxon>Plasmodium (Vinckeia)</taxon>
    </lineage>
</organism>
<dbReference type="GeneID" id="34860075"/>
<evidence type="ECO:0000256" key="1">
    <source>
        <dbReference type="SAM" id="Phobius"/>
    </source>
</evidence>
<proteinExistence type="predicted"/>
<dbReference type="VEuPathDB" id="PlasmoDB:PY17X_1301100"/>
<evidence type="ECO:0000313" key="2">
    <source>
        <dbReference type="EMBL" id="VTZ80391.1"/>
    </source>
</evidence>
<dbReference type="EMBL" id="LM993667">
    <property type="protein sequence ID" value="VTZ80391.1"/>
    <property type="molecule type" value="Genomic_DNA"/>
</dbReference>
<dbReference type="NCBIfam" id="TIGR01590">
    <property type="entry name" value="yir-bir-cir_Pla"/>
    <property type="match status" value="1"/>
</dbReference>
<dbReference type="Pfam" id="PF06022">
    <property type="entry name" value="Cir_Bir_Yir"/>
    <property type="match status" value="1"/>
</dbReference>
<dbReference type="AlphaFoldDB" id="A0A4V0KQR3"/>
<accession>A0A4V0KQR3</accession>
<sequence length="294" mass="34216">MNKEVCRRFKNVWTNFTYDSSKKNYQIKNDKDFKKYCNNQNCDNELEKINAGCLYLLNEFFLDSSSLKNHAKSNLNIVEYIMIWLSYILSLKENTSTISHLQHFYGTYINGSGSYKQSINGIEDHSSYMDLLNKKKYFLDIDIKNISKFYEAFKLLCEMYTGFDENKKYCAECSEKASQFAKKYEELNKGSNITEDSPYYPLLSTLSNDYNNLKNKCNDTLSFPEIETNILAHTSGATSSSSSIANKLFLVLSIFGAIAIFLGISYKYSLFGFRKRAQKQYLREKIKNIKRMNQ</sequence>
<feature type="transmembrane region" description="Helical" evidence="1">
    <location>
        <begin position="248"/>
        <end position="266"/>
    </location>
</feature>
<name>A0A4V0KQR3_PLAYE</name>
<dbReference type="VEuPathDB" id="PlasmoDB:PYYM_0009600"/>
<dbReference type="KEGG" id="pyo:PY17X_1301100"/>
<reference evidence="2 3" key="1">
    <citation type="journal article" date="2014" name="BMC Biol.">
        <title>A comprehensive evaluation of rodent malaria parasite genomes and gene expression.</title>
        <authorList>
            <person name="Otto T.D."/>
            <person name="Bohme U."/>
            <person name="Jackson A.P."/>
            <person name="Hunt M."/>
            <person name="Franke-Fayard B."/>
            <person name="Hoeijmakers W.A."/>
            <person name="Religa A.A."/>
            <person name="Robertson L."/>
            <person name="Sanders M."/>
            <person name="Ogun S.A."/>
            <person name="Cunningham D."/>
            <person name="Erhart A."/>
            <person name="Billker O."/>
            <person name="Khan S.M."/>
            <person name="Stunnenberg H.G."/>
            <person name="Langhorne J."/>
            <person name="Holder A.A."/>
            <person name="Waters A.P."/>
            <person name="Newbold C.I."/>
            <person name="Pain A."/>
            <person name="Berriman M."/>
            <person name="Janse C.J."/>
        </authorList>
    </citation>
    <scope>NUCLEOTIDE SEQUENCE [LARGE SCALE GENOMIC DNA]</scope>
    <source>
        <strain evidence="2 3">17X</strain>
    </source>
</reference>
<keyword evidence="1" id="KW-0812">Transmembrane</keyword>
<gene>
    <name evidence="2" type="ORF">PY17X_1301100</name>
</gene>
<evidence type="ECO:0000313" key="3">
    <source>
        <dbReference type="Proteomes" id="UP000072874"/>
    </source>
</evidence>
<dbReference type="VEuPathDB" id="PlasmoDB:PY07450"/>